<dbReference type="InterPro" id="IPR004345">
    <property type="entry name" value="TB2_DP1_HVA22"/>
</dbReference>
<dbReference type="Pfam" id="PF03134">
    <property type="entry name" value="TB2_DP1_HVA22"/>
    <property type="match status" value="1"/>
</dbReference>
<dbReference type="EMBL" id="JABFAA010000012">
    <property type="protein sequence ID" value="MBA0698161.1"/>
    <property type="molecule type" value="Genomic_DNA"/>
</dbReference>
<gene>
    <name evidence="4" type="ORF">Goari_021666</name>
</gene>
<keyword evidence="3" id="KW-0732">Signal</keyword>
<protein>
    <recommendedName>
        <fullName evidence="1">HVA22-like protein</fullName>
    </recommendedName>
</protein>
<evidence type="ECO:0000313" key="5">
    <source>
        <dbReference type="Proteomes" id="UP000593577"/>
    </source>
</evidence>
<proteinExistence type="inferred from homology"/>
<feature type="signal peptide" evidence="3">
    <location>
        <begin position="1"/>
        <end position="21"/>
    </location>
</feature>
<dbReference type="Proteomes" id="UP000593577">
    <property type="component" value="Unassembled WGS sequence"/>
</dbReference>
<dbReference type="AlphaFoldDB" id="A0A7J8YEZ4"/>
<feature type="compositionally biased region" description="Polar residues" evidence="2">
    <location>
        <begin position="178"/>
        <end position="189"/>
    </location>
</feature>
<feature type="region of interest" description="Disordered" evidence="2">
    <location>
        <begin position="170"/>
        <end position="189"/>
    </location>
</feature>
<comment type="caution">
    <text evidence="4">The sequence shown here is derived from an EMBL/GenBank/DDBJ whole genome shotgun (WGS) entry which is preliminary data.</text>
</comment>
<name>A0A7J8YEZ4_GOSAI</name>
<dbReference type="GO" id="GO:0016020">
    <property type="term" value="C:membrane"/>
    <property type="evidence" value="ECO:0007669"/>
    <property type="project" value="UniProtKB-SubCell"/>
</dbReference>
<organism evidence="4 5">
    <name type="scientific">Gossypium aridum</name>
    <name type="common">American cotton</name>
    <name type="synonym">Erioxylum aridum</name>
    <dbReference type="NCBI Taxonomy" id="34290"/>
    <lineage>
        <taxon>Eukaryota</taxon>
        <taxon>Viridiplantae</taxon>
        <taxon>Streptophyta</taxon>
        <taxon>Embryophyta</taxon>
        <taxon>Tracheophyta</taxon>
        <taxon>Spermatophyta</taxon>
        <taxon>Magnoliopsida</taxon>
        <taxon>eudicotyledons</taxon>
        <taxon>Gunneridae</taxon>
        <taxon>Pentapetalae</taxon>
        <taxon>rosids</taxon>
        <taxon>malvids</taxon>
        <taxon>Malvales</taxon>
        <taxon>Malvaceae</taxon>
        <taxon>Malvoideae</taxon>
        <taxon>Gossypium</taxon>
    </lineage>
</organism>
<keyword evidence="5" id="KW-1185">Reference proteome</keyword>
<accession>A0A7J8YEZ4</accession>
<evidence type="ECO:0000313" key="4">
    <source>
        <dbReference type="EMBL" id="MBA0698161.1"/>
    </source>
</evidence>
<comment type="subcellular location">
    <subcellularLocation>
        <location evidence="1">Membrane</location>
        <topology evidence="1">Multi-pass membrane protein</topology>
    </subcellularLocation>
</comment>
<evidence type="ECO:0000256" key="3">
    <source>
        <dbReference type="SAM" id="SignalP"/>
    </source>
</evidence>
<comment type="similarity">
    <text evidence="1">Belongs to the DP1 family.</text>
</comment>
<dbReference type="PANTHER" id="PTHR12300">
    <property type="entry name" value="HVA22-LIKE PROTEINS"/>
    <property type="match status" value="1"/>
</dbReference>
<sequence length="189" mass="22440">MFGFTDYFFWCWFLLISRFKAFSFKCYKEVHFVCFLRFPLYNHAKFAFLVWLQLPSSNGAKHLYKSYLRPFLLRHQATFDKILEFINSEMSKIVRARQAEINFARTLIVKLMASGSNLFLWLSLMQYKRNLKNQNKCKSFNGIESLVFFLLPVNRIVWYLIHPMQTPQNGSIEGPRQVDSSDTQSNSED</sequence>
<dbReference type="PANTHER" id="PTHR12300:SF176">
    <property type="entry name" value="HVA22-LIKE PROTEIN"/>
    <property type="match status" value="1"/>
</dbReference>
<reference evidence="4 5" key="1">
    <citation type="journal article" date="2019" name="Genome Biol. Evol.">
        <title>Insights into the evolution of the New World diploid cottons (Gossypium, subgenus Houzingenia) based on genome sequencing.</title>
        <authorList>
            <person name="Grover C.E."/>
            <person name="Arick M.A. 2nd"/>
            <person name="Thrash A."/>
            <person name="Conover J.L."/>
            <person name="Sanders W.S."/>
            <person name="Peterson D.G."/>
            <person name="Frelichowski J.E."/>
            <person name="Scheffler J.A."/>
            <person name="Scheffler B.E."/>
            <person name="Wendel J.F."/>
        </authorList>
    </citation>
    <scope>NUCLEOTIDE SEQUENCE [LARGE SCALE GENOMIC DNA]</scope>
    <source>
        <strain evidence="4">185</strain>
        <tissue evidence="4">Leaf</tissue>
    </source>
</reference>
<feature type="chain" id="PRO_5029668518" description="HVA22-like protein" evidence="3">
    <location>
        <begin position="22"/>
        <end position="189"/>
    </location>
</feature>
<evidence type="ECO:0000256" key="1">
    <source>
        <dbReference type="RuleBase" id="RU362006"/>
    </source>
</evidence>
<evidence type="ECO:0000256" key="2">
    <source>
        <dbReference type="SAM" id="MobiDB-lite"/>
    </source>
</evidence>